<dbReference type="InterPro" id="IPR002885">
    <property type="entry name" value="PPR_rpt"/>
</dbReference>
<dbReference type="GO" id="GO:0003729">
    <property type="term" value="F:mRNA binding"/>
    <property type="evidence" value="ECO:0007669"/>
    <property type="project" value="TreeGrafter"/>
</dbReference>
<dbReference type="InterPro" id="IPR051114">
    <property type="entry name" value="Mito_RNA_Proc_CCM1"/>
</dbReference>
<dbReference type="InterPro" id="IPR011990">
    <property type="entry name" value="TPR-like_helical_dom_sf"/>
</dbReference>
<dbReference type="RefSeq" id="XP_012769537.1">
    <property type="nucleotide sequence ID" value="XM_012914083.1"/>
</dbReference>
<evidence type="ECO:0000313" key="4">
    <source>
        <dbReference type="EMBL" id="CDR97351.1"/>
    </source>
</evidence>
<evidence type="ECO:0000256" key="2">
    <source>
        <dbReference type="PROSITE-ProRule" id="PRU00708"/>
    </source>
</evidence>
<accession>A0A061D9K3</accession>
<dbReference type="Gene3D" id="1.25.40.10">
    <property type="entry name" value="Tetratricopeptide repeat domain"/>
    <property type="match status" value="2"/>
</dbReference>
<dbReference type="GO" id="GO:0007005">
    <property type="term" value="P:mitochondrion organization"/>
    <property type="evidence" value="ECO:0007669"/>
    <property type="project" value="TreeGrafter"/>
</dbReference>
<dbReference type="Pfam" id="PF17177">
    <property type="entry name" value="PPR_long"/>
    <property type="match status" value="1"/>
</dbReference>
<evidence type="ECO:0000259" key="3">
    <source>
        <dbReference type="Pfam" id="PF17177"/>
    </source>
</evidence>
<dbReference type="GO" id="GO:0006396">
    <property type="term" value="P:RNA processing"/>
    <property type="evidence" value="ECO:0007669"/>
    <property type="project" value="TreeGrafter"/>
</dbReference>
<dbReference type="NCBIfam" id="TIGR00756">
    <property type="entry name" value="PPR"/>
    <property type="match status" value="2"/>
</dbReference>
<keyword evidence="1" id="KW-0677">Repeat</keyword>
<evidence type="ECO:0000256" key="1">
    <source>
        <dbReference type="ARBA" id="ARBA00022737"/>
    </source>
</evidence>
<dbReference type="GeneID" id="24565892"/>
<reference evidence="5" key="1">
    <citation type="journal article" date="2014" name="Nucleic Acids Res.">
        <title>The evolutionary dynamics of variant antigen genes in Babesia reveal a history of genomic innovation underlying host-parasite interaction.</title>
        <authorList>
            <person name="Jackson A.P."/>
            <person name="Otto T.D."/>
            <person name="Darby A."/>
            <person name="Ramaprasad A."/>
            <person name="Xia D."/>
            <person name="Echaide I.E."/>
            <person name="Farber M."/>
            <person name="Gahlot S."/>
            <person name="Gamble J."/>
            <person name="Gupta D."/>
            <person name="Gupta Y."/>
            <person name="Jackson L."/>
            <person name="Malandrin L."/>
            <person name="Malas T.B."/>
            <person name="Moussa E."/>
            <person name="Nair M."/>
            <person name="Reid A.J."/>
            <person name="Sanders M."/>
            <person name="Sharma J."/>
            <person name="Tracey A."/>
            <person name="Quail M.A."/>
            <person name="Weir W."/>
            <person name="Wastling J.M."/>
            <person name="Hall N."/>
            <person name="Willadsen P."/>
            <person name="Lingelbach K."/>
            <person name="Shiels B."/>
            <person name="Tait A."/>
            <person name="Berriman M."/>
            <person name="Allred D.R."/>
            <person name="Pain A."/>
        </authorList>
    </citation>
    <scope>NUCLEOTIDE SEQUENCE [LARGE SCALE GENOMIC DNA]</scope>
    <source>
        <strain evidence="5">Bond</strain>
    </source>
</reference>
<dbReference type="Pfam" id="PF01535">
    <property type="entry name" value="PPR"/>
    <property type="match status" value="1"/>
</dbReference>
<proteinExistence type="predicted"/>
<dbReference type="Proteomes" id="UP000033188">
    <property type="component" value="Chromosome 3"/>
</dbReference>
<dbReference type="PROSITE" id="PS51375">
    <property type="entry name" value="PPR"/>
    <property type="match status" value="2"/>
</dbReference>
<evidence type="ECO:0000313" key="5">
    <source>
        <dbReference type="Proteomes" id="UP000033188"/>
    </source>
</evidence>
<name>A0A061D9K3_BABBI</name>
<dbReference type="STRING" id="5866.A0A061D9K3"/>
<organism evidence="4 5">
    <name type="scientific">Babesia bigemina</name>
    <dbReference type="NCBI Taxonomy" id="5866"/>
    <lineage>
        <taxon>Eukaryota</taxon>
        <taxon>Sar</taxon>
        <taxon>Alveolata</taxon>
        <taxon>Apicomplexa</taxon>
        <taxon>Aconoidasida</taxon>
        <taxon>Piroplasmida</taxon>
        <taxon>Babesiidae</taxon>
        <taxon>Babesia</taxon>
    </lineage>
</organism>
<keyword evidence="5" id="KW-1185">Reference proteome</keyword>
<sequence>MKMKIALSQATTLGIDFVKCIETLQTSPYCKRNSNAELTLAILEDMRKKQNVIDAVSYKLAICTCAKCGYTDDALQLYDEMIRNKHAADHGVMRAIMAQLAKEGRGMECSRMFQDMKKLDAVTKGDETFVQPADYLKVIEACSKAQLYGEAFEAYKEMKQLKSYSPTPAVVNEMLSLCYMTGNWREAMELYAGLVKENKTPTLHQFKLLLSTLLMSRKFTEMESVYSQMQQEPIQMDAMSYQLLLDAYAKTGQFKKALKIIEDMERQRRLQGQYEPFISAVEACRQSGEWKLALQLLRKAHEHNTHKSIDMYNAVLAVFSVAEEWDSIISLHREIDNACKESTGTANSVAMNGDTVAYAAMAYFYTGDRTQANTLLQLPVTDTPLLVKIRSSIQAELLSEAPGRGEGRV</sequence>
<dbReference type="InterPro" id="IPR033443">
    <property type="entry name" value="PROP1-like_PPR_dom"/>
</dbReference>
<feature type="repeat" description="PPR" evidence="2">
    <location>
        <begin position="237"/>
        <end position="267"/>
    </location>
</feature>
<dbReference type="GO" id="GO:0005739">
    <property type="term" value="C:mitochondrion"/>
    <property type="evidence" value="ECO:0007669"/>
    <property type="project" value="TreeGrafter"/>
</dbReference>
<dbReference type="AlphaFoldDB" id="A0A061D9K3"/>
<dbReference type="PANTHER" id="PTHR47934">
    <property type="entry name" value="PENTATRICOPEPTIDE REPEAT-CONTAINING PROTEIN PET309, MITOCHONDRIAL"/>
    <property type="match status" value="1"/>
</dbReference>
<dbReference type="PANTHER" id="PTHR47934:SF6">
    <property type="entry name" value="MITOCHONDRIAL GROUP I INTRON SPLICING FACTOR CCM1-RELATED"/>
    <property type="match status" value="1"/>
</dbReference>
<dbReference type="OMA" id="HTIESCM"/>
<feature type="domain" description="PROP1-like PPR" evidence="3">
    <location>
        <begin position="124"/>
        <end position="266"/>
    </location>
</feature>
<gene>
    <name evidence="4" type="ORF">BBBOND_0312540</name>
</gene>
<feature type="repeat" description="PPR" evidence="2">
    <location>
        <begin position="54"/>
        <end position="88"/>
    </location>
</feature>
<dbReference type="VEuPathDB" id="PiroplasmaDB:BBBOND_0312540"/>
<dbReference type="EMBL" id="LK391709">
    <property type="protein sequence ID" value="CDR97351.1"/>
    <property type="molecule type" value="Genomic_DNA"/>
</dbReference>
<dbReference type="KEGG" id="bbig:BBBOND_0312540"/>
<protein>
    <submittedName>
        <fullName evidence="4">Pentatricopeptide repeat domain containing protein, putative</fullName>
    </submittedName>
</protein>
<dbReference type="OrthoDB" id="185373at2759"/>